<dbReference type="AlphaFoldDB" id="A0A382LMB9"/>
<reference evidence="2" key="1">
    <citation type="submission" date="2018-05" db="EMBL/GenBank/DDBJ databases">
        <authorList>
            <person name="Lanie J.A."/>
            <person name="Ng W.-L."/>
            <person name="Kazmierczak K.M."/>
            <person name="Andrzejewski T.M."/>
            <person name="Davidsen T.M."/>
            <person name="Wayne K.J."/>
            <person name="Tettelin H."/>
            <person name="Glass J.I."/>
            <person name="Rusch D."/>
            <person name="Podicherti R."/>
            <person name="Tsui H.-C.T."/>
            <person name="Winkler M.E."/>
        </authorList>
    </citation>
    <scope>NUCLEOTIDE SEQUENCE</scope>
</reference>
<gene>
    <name evidence="2" type="ORF">METZ01_LOCUS290818</name>
</gene>
<proteinExistence type="predicted"/>
<sequence>NSSSNPSSTASEPAHQTVDSKAI</sequence>
<feature type="region of interest" description="Disordered" evidence="1">
    <location>
        <begin position="1"/>
        <end position="23"/>
    </location>
</feature>
<evidence type="ECO:0000313" key="2">
    <source>
        <dbReference type="EMBL" id="SVC37964.1"/>
    </source>
</evidence>
<dbReference type="EMBL" id="UINC01088062">
    <property type="protein sequence ID" value="SVC37964.1"/>
    <property type="molecule type" value="Genomic_DNA"/>
</dbReference>
<protein>
    <submittedName>
        <fullName evidence="2">Uncharacterized protein</fullName>
    </submittedName>
</protein>
<accession>A0A382LMB9</accession>
<evidence type="ECO:0000256" key="1">
    <source>
        <dbReference type="SAM" id="MobiDB-lite"/>
    </source>
</evidence>
<organism evidence="2">
    <name type="scientific">marine metagenome</name>
    <dbReference type="NCBI Taxonomy" id="408172"/>
    <lineage>
        <taxon>unclassified sequences</taxon>
        <taxon>metagenomes</taxon>
        <taxon>ecological metagenomes</taxon>
    </lineage>
</organism>
<name>A0A382LMB9_9ZZZZ</name>
<feature type="non-terminal residue" evidence="2">
    <location>
        <position position="1"/>
    </location>
</feature>
<feature type="compositionally biased region" description="Low complexity" evidence="1">
    <location>
        <begin position="1"/>
        <end position="14"/>
    </location>
</feature>